<protein>
    <submittedName>
        <fullName evidence="1">Uncharacterized protein</fullName>
    </submittedName>
</protein>
<evidence type="ECO:0000313" key="1">
    <source>
        <dbReference type="EMBL" id="KAA1425068.1"/>
    </source>
</evidence>
<dbReference type="Proteomes" id="UP000307768">
    <property type="component" value="Unassembled WGS sequence"/>
</dbReference>
<proteinExistence type="predicted"/>
<name>A0A5Q6S3W7_9ACTN</name>
<comment type="caution">
    <text evidence="1">The sequence shown here is derived from an EMBL/GenBank/DDBJ whole genome shotgun (WGS) entry which is preliminary data.</text>
</comment>
<evidence type="ECO:0000313" key="2">
    <source>
        <dbReference type="Proteomes" id="UP000307768"/>
    </source>
</evidence>
<dbReference type="OrthoDB" id="9762169at2"/>
<dbReference type="AlphaFoldDB" id="A0A5Q6S3W7"/>
<reference evidence="1 2" key="1">
    <citation type="submission" date="2019-09" db="EMBL/GenBank/DDBJ databases">
        <title>Mumia zhuanghuii sp. nov. isolated from the intestinal contents of plateau pika (Ochotona curzoniae) in the Qinghai-Tibet plateau of China.</title>
        <authorList>
            <person name="Tian Z."/>
        </authorList>
    </citation>
    <scope>NUCLEOTIDE SEQUENCE [LARGE SCALE GENOMIC DNA]</scope>
    <source>
        <strain evidence="2">350</strain>
    </source>
</reference>
<sequence>MFIVDGDRAPYEQVVRGQAAPELGDHLSLLPQGQYDPASSTFGWTFDASYGLVSVGNGYFYGASGGRVVEDGVTKQTGALDLYRWTGAVPTPFEKVR</sequence>
<dbReference type="EMBL" id="VDFQ02000001">
    <property type="protein sequence ID" value="KAA1425068.1"/>
    <property type="molecule type" value="Genomic_DNA"/>
</dbReference>
<dbReference type="RefSeq" id="WP_149768242.1">
    <property type="nucleotide sequence ID" value="NZ_VDFQ02000001.1"/>
</dbReference>
<organism evidence="1 2">
    <name type="scientific">Mumia zhuanghuii</name>
    <dbReference type="NCBI Taxonomy" id="2585211"/>
    <lineage>
        <taxon>Bacteria</taxon>
        <taxon>Bacillati</taxon>
        <taxon>Actinomycetota</taxon>
        <taxon>Actinomycetes</taxon>
        <taxon>Propionibacteriales</taxon>
        <taxon>Nocardioidaceae</taxon>
        <taxon>Mumia</taxon>
    </lineage>
</organism>
<accession>A0A5Q6S3W7</accession>
<gene>
    <name evidence="1" type="ORF">FE697_004075</name>
</gene>